<gene>
    <name evidence="1" type="ORF">HMPREF9134_00242</name>
</gene>
<dbReference type="STRING" id="1127696.HMPREF9134_00242"/>
<reference evidence="1 2" key="1">
    <citation type="submission" date="2012-05" db="EMBL/GenBank/DDBJ databases">
        <authorList>
            <person name="Weinstock G."/>
            <person name="Sodergren E."/>
            <person name="Lobos E.A."/>
            <person name="Fulton L."/>
            <person name="Fulton R."/>
            <person name="Courtney L."/>
            <person name="Fronick C."/>
            <person name="O'Laughlin M."/>
            <person name="Godfrey J."/>
            <person name="Wilson R.M."/>
            <person name="Miner T."/>
            <person name="Farmer C."/>
            <person name="Delehaunty K."/>
            <person name="Cordes M."/>
            <person name="Minx P."/>
            <person name="Tomlinson C."/>
            <person name="Chen J."/>
            <person name="Wollam A."/>
            <person name="Pepin K.H."/>
            <person name="Bhonagiri V."/>
            <person name="Zhang X."/>
            <person name="Suruliraj S."/>
            <person name="Warren W."/>
            <person name="Mitreva M."/>
            <person name="Mardis E.R."/>
            <person name="Wilson R.K."/>
        </authorList>
    </citation>
    <scope>NUCLEOTIDE SEQUENCE [LARGE SCALE GENOMIC DNA]</scope>
    <source>
        <strain evidence="1 2">F0037</strain>
    </source>
</reference>
<organism evidence="1 2">
    <name type="scientific">Porphyromonas catoniae F0037</name>
    <dbReference type="NCBI Taxonomy" id="1127696"/>
    <lineage>
        <taxon>Bacteria</taxon>
        <taxon>Pseudomonadati</taxon>
        <taxon>Bacteroidota</taxon>
        <taxon>Bacteroidia</taxon>
        <taxon>Bacteroidales</taxon>
        <taxon>Porphyromonadaceae</taxon>
        <taxon>Porphyromonas</taxon>
    </lineage>
</organism>
<evidence type="ECO:0008006" key="3">
    <source>
        <dbReference type="Google" id="ProtNLM"/>
    </source>
</evidence>
<dbReference type="PATRIC" id="fig|1127696.3.peg.199"/>
<comment type="caution">
    <text evidence="1">The sequence shown here is derived from an EMBL/GenBank/DDBJ whole genome shotgun (WGS) entry which is preliminary data.</text>
</comment>
<dbReference type="Gene3D" id="3.30.1930.10">
    <property type="entry name" value="capsid protein of prophage domain"/>
    <property type="match status" value="1"/>
</dbReference>
<dbReference type="HOGENOM" id="CLU_051630_0_0_10"/>
<protein>
    <recommendedName>
        <fullName evidence="3">Phage major capsid protein E</fullName>
    </recommendedName>
</protein>
<name>L1NH48_9PORP</name>
<dbReference type="Pfam" id="PF03864">
    <property type="entry name" value="Phage_cap_E"/>
    <property type="match status" value="1"/>
</dbReference>
<proteinExistence type="predicted"/>
<dbReference type="RefSeq" id="WP_005468375.1">
    <property type="nucleotide sequence ID" value="NZ_KB291042.1"/>
</dbReference>
<accession>L1NH48</accession>
<dbReference type="eggNOG" id="ENOG502ZBM1">
    <property type="taxonomic scope" value="Bacteria"/>
</dbReference>
<sequence length="377" mass="41393">MTASIFREYVAKYLRPTVARIYELINGKPEGSQPKLLHKVMLTEEHTTKDSWDGPSISHCSVSVGDVPMVSSIPLNSRISFWGATSIPKFTIAYRKKESDIKDLQVAIALGNSEAQVAEMLMRNADLCIKGIEVDKEIIFLRGLSTGVTLIPNENSNGGHICIDFGYKEENTFTVGKRWSEDGAKPLSDLRVVLEDAESVGLRPAVMMISRKAFNLLRSSSEGKQLGASHIGAITTEPSNLPVPSCAILLEALKDELSIDVVIVDSTFRVHAEDGTIQTVRPWEVANVVFLQSNIVGRLVWSDCVEKVFPIGGIEYAYGQQGTLISMYHEVNPFSEVTMAKALAIPVIDCASEVFILETETVTSGSKKETKAKKERV</sequence>
<dbReference type="Proteomes" id="UP000010408">
    <property type="component" value="Unassembled WGS sequence"/>
</dbReference>
<evidence type="ECO:0000313" key="2">
    <source>
        <dbReference type="Proteomes" id="UP000010408"/>
    </source>
</evidence>
<dbReference type="AlphaFoldDB" id="L1NH48"/>
<dbReference type="Gene3D" id="3.15.30.10">
    <property type="entry name" value="putative capsid protein of prophage domain like"/>
    <property type="match status" value="1"/>
</dbReference>
<dbReference type="InterPro" id="IPR005564">
    <property type="entry name" value="Major_capsid_GpE"/>
</dbReference>
<dbReference type="EMBL" id="AMEQ01000010">
    <property type="protein sequence ID" value="EKY02799.1"/>
    <property type="molecule type" value="Genomic_DNA"/>
</dbReference>
<evidence type="ECO:0000313" key="1">
    <source>
        <dbReference type="EMBL" id="EKY02799.1"/>
    </source>
</evidence>